<dbReference type="AlphaFoldDB" id="A0A4R2I496"/>
<dbReference type="RefSeq" id="WP_131999176.1">
    <property type="nucleotide sequence ID" value="NZ_SLWQ01000007.1"/>
</dbReference>
<comment type="caution">
    <text evidence="2">The sequence shown here is derived from an EMBL/GenBank/DDBJ whole genome shotgun (WGS) entry which is preliminary data.</text>
</comment>
<evidence type="ECO:0000256" key="1">
    <source>
        <dbReference type="SAM" id="SignalP"/>
    </source>
</evidence>
<evidence type="ECO:0000313" key="2">
    <source>
        <dbReference type="EMBL" id="TCO38934.1"/>
    </source>
</evidence>
<evidence type="ECO:0000313" key="3">
    <source>
        <dbReference type="Proteomes" id="UP000294862"/>
    </source>
</evidence>
<proteinExistence type="predicted"/>
<reference evidence="2 3" key="1">
    <citation type="journal article" date="2015" name="Stand. Genomic Sci.">
        <title>Genomic Encyclopedia of Bacterial and Archaeal Type Strains, Phase III: the genomes of soil and plant-associated and newly described type strains.</title>
        <authorList>
            <person name="Whitman W.B."/>
            <person name="Woyke T."/>
            <person name="Klenk H.P."/>
            <person name="Zhou Y."/>
            <person name="Lilburn T.G."/>
            <person name="Beck B.J."/>
            <person name="De Vos P."/>
            <person name="Vandamme P."/>
            <person name="Eisen J.A."/>
            <person name="Garrity G."/>
            <person name="Hugenholtz P."/>
            <person name="Kyrpides N.C."/>
        </authorList>
    </citation>
    <scope>NUCLEOTIDE SEQUENCE [LARGE SCALE GENOMIC DNA]</scope>
    <source>
        <strain evidence="2 3">A3</strain>
    </source>
</reference>
<sequence>MKRLAVFFFALATVAAHAAGAGDERYLPDIRGRLRGVSAYPPTNVCLRHSGSEATQCAYTDMEGRFYIPSFGSVRSRAETEGDDTPGGYPEFWLELGTRTGVVTRLHSVRLGDRRAELHLECNLERTADPCEAKNPG</sequence>
<gene>
    <name evidence="2" type="ORF">EV148_107222</name>
</gene>
<dbReference type="EMBL" id="SLWQ01000007">
    <property type="protein sequence ID" value="TCO38934.1"/>
    <property type="molecule type" value="Genomic_DNA"/>
</dbReference>
<protein>
    <submittedName>
        <fullName evidence="2">Uncharacterized protein</fullName>
    </submittedName>
</protein>
<organism evidence="2 3">
    <name type="scientific">Dokdonella fugitiva</name>
    <dbReference type="NCBI Taxonomy" id="328517"/>
    <lineage>
        <taxon>Bacteria</taxon>
        <taxon>Pseudomonadati</taxon>
        <taxon>Pseudomonadota</taxon>
        <taxon>Gammaproteobacteria</taxon>
        <taxon>Lysobacterales</taxon>
        <taxon>Rhodanobacteraceae</taxon>
        <taxon>Dokdonella</taxon>
    </lineage>
</organism>
<feature type="chain" id="PRO_5020647247" evidence="1">
    <location>
        <begin position="19"/>
        <end position="137"/>
    </location>
</feature>
<feature type="signal peptide" evidence="1">
    <location>
        <begin position="1"/>
        <end position="18"/>
    </location>
</feature>
<dbReference type="Proteomes" id="UP000294862">
    <property type="component" value="Unassembled WGS sequence"/>
</dbReference>
<name>A0A4R2I496_9GAMM</name>
<accession>A0A4R2I496</accession>
<keyword evidence="3" id="KW-1185">Reference proteome</keyword>
<keyword evidence="1" id="KW-0732">Signal</keyword>